<accession>A0A840RMQ7</accession>
<dbReference type="Proteomes" id="UP000571084">
    <property type="component" value="Unassembled WGS sequence"/>
</dbReference>
<keyword evidence="2" id="KW-0812">Transmembrane</keyword>
<feature type="compositionally biased region" description="Polar residues" evidence="1">
    <location>
        <begin position="264"/>
        <end position="286"/>
    </location>
</feature>
<evidence type="ECO:0000313" key="4">
    <source>
        <dbReference type="Proteomes" id="UP000571084"/>
    </source>
</evidence>
<name>A0A840RMQ7_9BURK</name>
<keyword evidence="2" id="KW-1133">Transmembrane helix</keyword>
<feature type="compositionally biased region" description="Low complexity" evidence="1">
    <location>
        <begin position="222"/>
        <end position="260"/>
    </location>
</feature>
<sequence>MNYFLRRVLVGVAIAVVMMCVHKVSRAASTYNFGGYSSPALYCSKALNLDWSLHSAYPLTGTCLYNGNMNGQPPPPTGSCDAPDAVDSVTLACLPPKNSCVAGKTTVFTVKFGDVYGNDYNGKIPENDGACNFNYSAPFSVKECFSRPPSAQKYCTFSYTQDGTQSVGGVSRDDGLPGSAAVPSTIKTSGDQSRGCPAGTVNIGTDSTGTPMCAGSGTAAGTPDTSTTKSTTPTVTATNPDGSTTATDTSSSNNSDGSKTTDTKVCNTGTDGKSSCTTSSQTSPNATGLPGKADGLPDPDKQFCTIHPNINACRNSQVLSAGGCTGAVSNVAVDGDAIQGAILKRIADEDCARSVPTAANNLYDQMASGNDPLANTLPTKANGQIIDMSVGHGLDSSGFLGASSCFADKSFDYGGRTLVIPFSNVCPYLIPLRLAVMFSALMASYFMLSGAILRS</sequence>
<evidence type="ECO:0000256" key="2">
    <source>
        <dbReference type="SAM" id="Phobius"/>
    </source>
</evidence>
<gene>
    <name evidence="3" type="ORF">HNR39_000765</name>
</gene>
<dbReference type="EMBL" id="JACHHQ010000001">
    <property type="protein sequence ID" value="MBB5198955.1"/>
    <property type="molecule type" value="Genomic_DNA"/>
</dbReference>
<reference evidence="3 4" key="1">
    <citation type="submission" date="2020-08" db="EMBL/GenBank/DDBJ databases">
        <title>Genomic Encyclopedia of Type Strains, Phase IV (KMG-IV): sequencing the most valuable type-strain genomes for metagenomic binning, comparative biology and taxonomic classification.</title>
        <authorList>
            <person name="Goeker M."/>
        </authorList>
    </citation>
    <scope>NUCLEOTIDE SEQUENCE [LARGE SCALE GENOMIC DNA]</scope>
    <source>
        <strain evidence="3 4">DSM 23240</strain>
    </source>
</reference>
<dbReference type="RefSeq" id="WP_168053257.1">
    <property type="nucleotide sequence ID" value="NZ_JAAOZT010000002.1"/>
</dbReference>
<feature type="transmembrane region" description="Helical" evidence="2">
    <location>
        <begin position="428"/>
        <end position="448"/>
    </location>
</feature>
<evidence type="ECO:0000313" key="3">
    <source>
        <dbReference type="EMBL" id="MBB5198955.1"/>
    </source>
</evidence>
<proteinExistence type="predicted"/>
<keyword evidence="4" id="KW-1185">Reference proteome</keyword>
<protein>
    <recommendedName>
        <fullName evidence="5">TspB protein</fullName>
    </recommendedName>
</protein>
<evidence type="ECO:0008006" key="5">
    <source>
        <dbReference type="Google" id="ProtNLM"/>
    </source>
</evidence>
<dbReference type="AlphaFoldDB" id="A0A840RMQ7"/>
<keyword evidence="2" id="KW-0472">Membrane</keyword>
<feature type="region of interest" description="Disordered" evidence="1">
    <location>
        <begin position="166"/>
        <end position="295"/>
    </location>
</feature>
<evidence type="ECO:0000256" key="1">
    <source>
        <dbReference type="SAM" id="MobiDB-lite"/>
    </source>
</evidence>
<organism evidence="3 4">
    <name type="scientific">Glaciimonas immobilis</name>
    <dbReference type="NCBI Taxonomy" id="728004"/>
    <lineage>
        <taxon>Bacteria</taxon>
        <taxon>Pseudomonadati</taxon>
        <taxon>Pseudomonadota</taxon>
        <taxon>Betaproteobacteria</taxon>
        <taxon>Burkholderiales</taxon>
        <taxon>Oxalobacteraceae</taxon>
        <taxon>Glaciimonas</taxon>
    </lineage>
</organism>
<comment type="caution">
    <text evidence="3">The sequence shown here is derived from an EMBL/GenBank/DDBJ whole genome shotgun (WGS) entry which is preliminary data.</text>
</comment>